<feature type="transmembrane region" description="Helical" evidence="3">
    <location>
        <begin position="126"/>
        <end position="148"/>
    </location>
</feature>
<feature type="transmembrane region" description="Helical" evidence="3">
    <location>
        <begin position="1279"/>
        <end position="1299"/>
    </location>
</feature>
<keyword evidence="3" id="KW-0472">Membrane</keyword>
<dbReference type="InterPro" id="IPR001036">
    <property type="entry name" value="Acrflvin-R"/>
</dbReference>
<dbReference type="Pfam" id="PF12349">
    <property type="entry name" value="Sterol-sensing"/>
    <property type="match status" value="1"/>
</dbReference>
<dbReference type="Gene3D" id="1.20.1640.10">
    <property type="entry name" value="Multidrug efflux transporter AcrB transmembrane domain"/>
    <property type="match status" value="2"/>
</dbReference>
<keyword evidence="3" id="KW-0812">Transmembrane</keyword>
<dbReference type="Proteomes" id="UP000515125">
    <property type="component" value="Unplaced"/>
</dbReference>
<comment type="similarity">
    <text evidence="1">Belongs to the patched family.</text>
</comment>
<feature type="domain" description="SSD" evidence="4">
    <location>
        <begin position="554"/>
        <end position="710"/>
    </location>
</feature>
<accession>A0A6P5WEU9</accession>
<feature type="region of interest" description="Disordered" evidence="2">
    <location>
        <begin position="253"/>
        <end position="277"/>
    </location>
</feature>
<feature type="transmembrane region" description="Helical" evidence="3">
    <location>
        <begin position="301"/>
        <end position="321"/>
    </location>
</feature>
<evidence type="ECO:0000313" key="5">
    <source>
        <dbReference type="Proteomes" id="UP000515125"/>
    </source>
</evidence>
<feature type="transmembrane region" description="Helical" evidence="3">
    <location>
        <begin position="1305"/>
        <end position="1326"/>
    </location>
</feature>
<feature type="transmembrane region" description="Helical" evidence="3">
    <location>
        <begin position="617"/>
        <end position="637"/>
    </location>
</feature>
<feature type="transmembrane region" description="Helical" evidence="3">
    <location>
        <begin position="658"/>
        <end position="681"/>
    </location>
</feature>
<proteinExistence type="inferred from homology"/>
<evidence type="ECO:0000256" key="2">
    <source>
        <dbReference type="SAM" id="MobiDB-lite"/>
    </source>
</evidence>
<feature type="region of interest" description="Disordered" evidence="2">
    <location>
        <begin position="747"/>
        <end position="767"/>
    </location>
</feature>
<feature type="transmembrane region" description="Helical" evidence="3">
    <location>
        <begin position="583"/>
        <end position="605"/>
    </location>
</feature>
<feature type="transmembrane region" description="Helical" evidence="3">
    <location>
        <begin position="687"/>
        <end position="710"/>
    </location>
</feature>
<dbReference type="InterPro" id="IPR000731">
    <property type="entry name" value="SSD"/>
</dbReference>
<sequence>MAHAEKDELYARTTEVAFYLSVYCEPVRQACVTTYNCPDCSDVATLFNPSDILAPARGKLKSKGDGEGYTCVLACIRACLKVLTAVLRAGVHSGIPGDKSITSAPIRSGINGSCQHYSTVGQRTHLGALFVAFFSLPSLYLLSPILFIKRQAKLGTVSPKCERNPSGSEVPWGGSPAAQAVCTSGAANCAASKYRHPYEIGICKESGGQLTMLNAEALSAPTPAEAASSSPSALDDSPINCSPRQNLCSGNAAGSRNEGECSAPPGSTQQKRKRFSRMKQRGSAILDAAFARHGMIVYDHAWKFIIGFAVLSAAMALGIFFRKNEYDMFKLYSYPGAPSHNVRQLLESTFSPRRFNYFFITRDDNMLTKEGMEQVNNLITAVKSLTLNRDEVVTDEYGNELPPGAQPPEGMPLEVTYEDLCARDSWDDCSVLSVLELYTSERQWGRPITTRDWPLAVNLHTRKAFHLDALLGDMRVSMVDNGEQKLHRVTGATACLVRFDLQGDVAVAPYTAALEKKIEKVAQSFEATGFTLTYKLERSISDELMRSSLMGPAETVALILATLTVLGYTVVVNTTTSYRTKTLPAICSVASTLLGYAGGAGFIYFCGVEHTPPADATPFLVLGIGVDNAFVLLNSYCLTFLHDTPRARIVSTARDAGVSITITTMTSVAALIIGAVCPFFSISRFSIVTAFCLAWSYVLAQTIFLGCLSLDARREAFFTKKQSAMTADSHKEYHRQLAMDGLSSPGHGVVKSPQSLESNQGSESLCSPANIQHLPRADKQTNLSISSASGDQVQVAPESPERLLIVPHQDESSPSEGASEERFLSMQSCDNVVHNPNKSDLLVALKKLSTYELASLMTFRMQHIWQQHREIVAKYFNSTVALFEQKDGQNSRRGIPTIFSILSRGSKVQSTEQAQQGFADQLPVRGPSLEAGSSREEQINGEADQTREFSRVMQGEASAAAEPCAGEEPSETLPQNELHKDPLEHSRPRIVRMRMGNAADGYMLMAEQEFLVVLDKYTTEPKGNVGKIYRRLLGKYYCRLMGNMWVRRFIFVAFAAIVSVAIYGLTRIRTGITADEITPSDSHLIPFFEDRAKYFSSLGEEVTVFFPKREDWSRRDVRERILTINRELAASGHALALYNGMAMFLEERGDSLQAENEQAFNNELYAWLEGDPVGRQFRTSFLWRTRSEGSSGPLLLAWKFTYWLPHSLDADLLLDWFKETQKLLIDSADLFECYAFTPLALLWESDPFTVKSTVNSLLSALLAIICMTVLLIPDFLSVLIVAVTVLLIDLCLFGFMTLWGLRLNLITMVNLLLAIGYSVDSTLFLLHAFTHGCGATREARMTEGMLMMGCPVANGMLSTLLAVFYLVGTTKFVLIAFFRMMVLVLLLSFGFGMILLPAVLCIIGPLPPNPPVVSYCIVKATFVGTANDTLSNDGAIPREGVGAGPAVADITPAYDSPALKKTD</sequence>
<dbReference type="PRINTS" id="PR00702">
    <property type="entry name" value="ACRIFLAVINRP"/>
</dbReference>
<dbReference type="InterPro" id="IPR053958">
    <property type="entry name" value="HMGCR/SNAP/NPC1-like_SSD"/>
</dbReference>
<dbReference type="InterPro" id="IPR051697">
    <property type="entry name" value="Patched_domain-protein"/>
</dbReference>
<dbReference type="GeneID" id="34620468"/>
<keyword evidence="3" id="KW-1133">Transmembrane helix</keyword>
<feature type="transmembrane region" description="Helical" evidence="3">
    <location>
        <begin position="549"/>
        <end position="571"/>
    </location>
</feature>
<dbReference type="GO" id="GO:0016020">
    <property type="term" value="C:membrane"/>
    <property type="evidence" value="ECO:0007669"/>
    <property type="project" value="InterPro"/>
</dbReference>
<dbReference type="GO" id="GO:0022857">
    <property type="term" value="F:transmembrane transporter activity"/>
    <property type="evidence" value="ECO:0007669"/>
    <property type="project" value="InterPro"/>
</dbReference>
<dbReference type="SUPFAM" id="SSF82866">
    <property type="entry name" value="Multidrug efflux transporter AcrB transmembrane domain"/>
    <property type="match status" value="2"/>
</dbReference>
<dbReference type="PANTHER" id="PTHR10796">
    <property type="entry name" value="PATCHED-RELATED"/>
    <property type="match status" value="1"/>
</dbReference>
<evidence type="ECO:0000259" key="4">
    <source>
        <dbReference type="PROSITE" id="PS50156"/>
    </source>
</evidence>
<evidence type="ECO:0000313" key="6">
    <source>
        <dbReference type="RefSeq" id="XP_022592863.2"/>
    </source>
</evidence>
<dbReference type="RefSeq" id="XP_022592863.2">
    <property type="nucleotide sequence ID" value="XM_022733719.2"/>
</dbReference>
<evidence type="ECO:0000256" key="1">
    <source>
        <dbReference type="ARBA" id="ARBA00005585"/>
    </source>
</evidence>
<evidence type="ECO:0000256" key="3">
    <source>
        <dbReference type="SAM" id="Phobius"/>
    </source>
</evidence>
<feature type="region of interest" description="Disordered" evidence="2">
    <location>
        <begin position="910"/>
        <end position="985"/>
    </location>
</feature>
<feature type="transmembrane region" description="Helical" evidence="3">
    <location>
        <begin position="1346"/>
        <end position="1367"/>
    </location>
</feature>
<protein>
    <submittedName>
        <fullName evidence="6">Uncharacterized protein LOC34620468</fullName>
    </submittedName>
</protein>
<dbReference type="PROSITE" id="PS50156">
    <property type="entry name" value="SSD"/>
    <property type="match status" value="1"/>
</dbReference>
<keyword evidence="5" id="KW-1185">Reference proteome</keyword>
<gene>
    <name evidence="6" type="primary">LOC34620468</name>
</gene>
<feature type="transmembrane region" description="Helical" evidence="3">
    <location>
        <begin position="1373"/>
        <end position="1396"/>
    </location>
</feature>
<reference evidence="6" key="1">
    <citation type="submission" date="2025-08" db="UniProtKB">
        <authorList>
            <consortium name="RefSeq"/>
        </authorList>
    </citation>
    <scope>IDENTIFICATION</scope>
</reference>
<feature type="compositionally biased region" description="Basic and acidic residues" evidence="2">
    <location>
        <begin position="933"/>
        <end position="950"/>
    </location>
</feature>
<feature type="transmembrane region" description="Helical" evidence="3">
    <location>
        <begin position="1045"/>
        <end position="1065"/>
    </location>
</feature>
<dbReference type="OrthoDB" id="6510177at2759"/>
<name>A0A6P5WEU9_9EIME</name>
<dbReference type="PANTHER" id="PTHR10796:SF92">
    <property type="entry name" value="PATCHED-RELATED, ISOFORM A"/>
    <property type="match status" value="1"/>
</dbReference>
<feature type="compositionally biased region" description="Polar residues" evidence="2">
    <location>
        <begin position="752"/>
        <end position="767"/>
    </location>
</feature>
<organism evidence="5 6">
    <name type="scientific">Cyclospora cayetanensis</name>
    <dbReference type="NCBI Taxonomy" id="88456"/>
    <lineage>
        <taxon>Eukaryota</taxon>
        <taxon>Sar</taxon>
        <taxon>Alveolata</taxon>
        <taxon>Apicomplexa</taxon>
        <taxon>Conoidasida</taxon>
        <taxon>Coccidia</taxon>
        <taxon>Eucoccidiorida</taxon>
        <taxon>Eimeriorina</taxon>
        <taxon>Eimeriidae</taxon>
        <taxon>Cyclospora</taxon>
    </lineage>
</organism>